<evidence type="ECO:0000259" key="1">
    <source>
        <dbReference type="Pfam" id="PF00899"/>
    </source>
</evidence>
<dbReference type="PANTHER" id="PTHR43267">
    <property type="entry name" value="TRNA THREONYLCARBAMOYLADENOSINE DEHYDRATASE"/>
    <property type="match status" value="1"/>
</dbReference>
<comment type="caution">
    <text evidence="2">The sequence shown here is derived from an EMBL/GenBank/DDBJ whole genome shotgun (WGS) entry which is preliminary data.</text>
</comment>
<dbReference type="CDD" id="cd00755">
    <property type="entry name" value="YgdL_like"/>
    <property type="match status" value="1"/>
</dbReference>
<protein>
    <submittedName>
        <fullName evidence="2">tRNA threonylcarbamoyladenosine dehydratase</fullName>
    </submittedName>
</protein>
<dbReference type="InterPro" id="IPR035985">
    <property type="entry name" value="Ubiquitin-activating_enz"/>
</dbReference>
<proteinExistence type="predicted"/>
<sequence length="265" mass="28083">MAAADDDADLERRFGGLRRLYGPGGYQRLRAGRFAVVGVGGVGSWAVEALARSGCAELTLIDFDQVAESNINRQIQALGSTVGQAKIEALRQRIADIHPGCRVHLIEEFVEPDNWPALLTNAGLDGQIDGLIDACDQLRAKATLADWARQHQLPFVCVGAAGGKRLPQAVEIADLAEVTHDPLLASLRQRLRKHAGAPRNGRIGAPCVFSREAVQRPEADGESCAVDGSLNCAGYGSSVSVTATFGLCAAAELQRQFLARSASSA</sequence>
<keyword evidence="3" id="KW-1185">Reference proteome</keyword>
<dbReference type="InterPro" id="IPR000594">
    <property type="entry name" value="ThiF_NAD_FAD-bd"/>
</dbReference>
<dbReference type="InterPro" id="IPR045886">
    <property type="entry name" value="ThiF/MoeB/HesA"/>
</dbReference>
<organism evidence="2 3">
    <name type="scientific">Roseateles paludis</name>
    <dbReference type="NCBI Taxonomy" id="3145238"/>
    <lineage>
        <taxon>Bacteria</taxon>
        <taxon>Pseudomonadati</taxon>
        <taxon>Pseudomonadota</taxon>
        <taxon>Betaproteobacteria</taxon>
        <taxon>Burkholderiales</taxon>
        <taxon>Sphaerotilaceae</taxon>
        <taxon>Roseateles</taxon>
    </lineage>
</organism>
<reference evidence="2 3" key="1">
    <citation type="submission" date="2024-05" db="EMBL/GenBank/DDBJ databases">
        <title>Roseateles sp. DJS-2-20 16S ribosomal RNA gene Genome sequencing and assembly.</title>
        <authorList>
            <person name="Woo H."/>
        </authorList>
    </citation>
    <scope>NUCLEOTIDE SEQUENCE [LARGE SCALE GENOMIC DNA]</scope>
    <source>
        <strain evidence="2 3">DJS-2-20</strain>
    </source>
</reference>
<dbReference type="Proteomes" id="UP001495147">
    <property type="component" value="Unassembled WGS sequence"/>
</dbReference>
<dbReference type="EMBL" id="JBDPZD010000002">
    <property type="protein sequence ID" value="MEO3691223.1"/>
    <property type="molecule type" value="Genomic_DNA"/>
</dbReference>
<feature type="domain" description="THIF-type NAD/FAD binding fold" evidence="1">
    <location>
        <begin position="20"/>
        <end position="170"/>
    </location>
</feature>
<dbReference type="PANTHER" id="PTHR43267:SF1">
    <property type="entry name" value="TRNA THREONYLCARBAMOYLADENOSINE DEHYDRATASE"/>
    <property type="match status" value="1"/>
</dbReference>
<accession>A0ABV0G0H5</accession>
<dbReference type="SUPFAM" id="SSF69572">
    <property type="entry name" value="Activating enzymes of the ubiquitin-like proteins"/>
    <property type="match status" value="1"/>
</dbReference>
<dbReference type="Gene3D" id="3.40.50.720">
    <property type="entry name" value="NAD(P)-binding Rossmann-like Domain"/>
    <property type="match status" value="1"/>
</dbReference>
<evidence type="ECO:0000313" key="3">
    <source>
        <dbReference type="Proteomes" id="UP001495147"/>
    </source>
</evidence>
<dbReference type="Pfam" id="PF00899">
    <property type="entry name" value="ThiF"/>
    <property type="match status" value="1"/>
</dbReference>
<gene>
    <name evidence="2" type="ORF">ABDJ85_07045</name>
</gene>
<name>A0ABV0G0H5_9BURK</name>
<evidence type="ECO:0000313" key="2">
    <source>
        <dbReference type="EMBL" id="MEO3691223.1"/>
    </source>
</evidence>